<dbReference type="OrthoDB" id="3972401at2759"/>
<gene>
    <name evidence="1" type="ORF">HANVADRAFT_104927</name>
</gene>
<dbReference type="EMBL" id="LXPE01000005">
    <property type="protein sequence ID" value="OBA28114.1"/>
    <property type="molecule type" value="Genomic_DNA"/>
</dbReference>
<organism evidence="1 2">
    <name type="scientific">Hanseniaspora valbyensis NRRL Y-1626</name>
    <dbReference type="NCBI Taxonomy" id="766949"/>
    <lineage>
        <taxon>Eukaryota</taxon>
        <taxon>Fungi</taxon>
        <taxon>Dikarya</taxon>
        <taxon>Ascomycota</taxon>
        <taxon>Saccharomycotina</taxon>
        <taxon>Saccharomycetes</taxon>
        <taxon>Saccharomycodales</taxon>
        <taxon>Saccharomycodaceae</taxon>
        <taxon>Hanseniaspora</taxon>
    </lineage>
</organism>
<name>A0A1B7TH98_9ASCO</name>
<reference evidence="2" key="1">
    <citation type="journal article" date="2016" name="Proc. Natl. Acad. Sci. U.S.A.">
        <title>Comparative genomics of biotechnologically important yeasts.</title>
        <authorList>
            <person name="Riley R."/>
            <person name="Haridas S."/>
            <person name="Wolfe K.H."/>
            <person name="Lopes M.R."/>
            <person name="Hittinger C.T."/>
            <person name="Goeker M."/>
            <person name="Salamov A.A."/>
            <person name="Wisecaver J.H."/>
            <person name="Long T.M."/>
            <person name="Calvey C.H."/>
            <person name="Aerts A.L."/>
            <person name="Barry K.W."/>
            <person name="Choi C."/>
            <person name="Clum A."/>
            <person name="Coughlan A.Y."/>
            <person name="Deshpande S."/>
            <person name="Douglass A.P."/>
            <person name="Hanson S.J."/>
            <person name="Klenk H.-P."/>
            <person name="LaButti K.M."/>
            <person name="Lapidus A."/>
            <person name="Lindquist E.A."/>
            <person name="Lipzen A.M."/>
            <person name="Meier-Kolthoff J.P."/>
            <person name="Ohm R.A."/>
            <person name="Otillar R.P."/>
            <person name="Pangilinan J.L."/>
            <person name="Peng Y."/>
            <person name="Rokas A."/>
            <person name="Rosa C.A."/>
            <person name="Scheuner C."/>
            <person name="Sibirny A.A."/>
            <person name="Slot J.C."/>
            <person name="Stielow J.B."/>
            <person name="Sun H."/>
            <person name="Kurtzman C.P."/>
            <person name="Blackwell M."/>
            <person name="Grigoriev I.V."/>
            <person name="Jeffries T.W."/>
        </authorList>
    </citation>
    <scope>NUCLEOTIDE SEQUENCE [LARGE SCALE GENOMIC DNA]</scope>
    <source>
        <strain evidence="2">NRRL Y-1626</strain>
    </source>
</reference>
<dbReference type="Proteomes" id="UP000092321">
    <property type="component" value="Unassembled WGS sequence"/>
</dbReference>
<sequence>MFHSFKHAHSSFRISILLRNQLTKRNNSNNIIPKQFSFKIFTDKITIVDNASDNLKQYYEKNWFYPVTKYPAEYYNLEKIYLKNKNENKNSIFKTIKYQYKKNMIIFKLFLTNYKNTAWYILNFRIKSSFYNEKMAGYNLDETLKNITFKIIEEENQLSFIQNANNQEITRDTKDVIDSMNALSNDPTCVISDINVSKFIPYHIDREWHSIISHFLKVSFLVLLLEEMSLILFKLNIVKPPFFAHLPETLAKQIDSENYNFFEKILKNKSKKIDYLTPDRFHQMKEYKKYHNIITNNYMNFIYLDDLCFIKKLAEINKTKSLSLYREELIYKCNERFLFTDNYKIGTYLNIPSETLLDMYMKYLDSRYSQTLMPSANGLHNIYDLSL</sequence>
<protein>
    <submittedName>
        <fullName evidence="1">Uncharacterized protein</fullName>
    </submittedName>
</protein>
<keyword evidence="2" id="KW-1185">Reference proteome</keyword>
<accession>A0A1B7TH98</accession>
<evidence type="ECO:0000313" key="1">
    <source>
        <dbReference type="EMBL" id="OBA28114.1"/>
    </source>
</evidence>
<proteinExistence type="predicted"/>
<dbReference type="AlphaFoldDB" id="A0A1B7TH98"/>
<comment type="caution">
    <text evidence="1">The sequence shown here is derived from an EMBL/GenBank/DDBJ whole genome shotgun (WGS) entry which is preliminary data.</text>
</comment>
<evidence type="ECO:0000313" key="2">
    <source>
        <dbReference type="Proteomes" id="UP000092321"/>
    </source>
</evidence>